<dbReference type="Pfam" id="PF00246">
    <property type="entry name" value="Peptidase_M14"/>
    <property type="match status" value="1"/>
</dbReference>
<feature type="domain" description="Peptidase M14" evidence="2">
    <location>
        <begin position="9"/>
        <end position="270"/>
    </location>
</feature>
<gene>
    <name evidence="3" type="ORF">EQP59_06040</name>
</gene>
<evidence type="ECO:0000259" key="2">
    <source>
        <dbReference type="PROSITE" id="PS52035"/>
    </source>
</evidence>
<dbReference type="Proteomes" id="UP000287701">
    <property type="component" value="Chromosome"/>
</dbReference>
<dbReference type="RefSeq" id="WP_128501389.1">
    <property type="nucleotide sequence ID" value="NZ_CP035107.1"/>
</dbReference>
<dbReference type="Gene3D" id="3.40.630.10">
    <property type="entry name" value="Zn peptidases"/>
    <property type="match status" value="1"/>
</dbReference>
<accession>A0A3R5UXT4</accession>
<evidence type="ECO:0000313" key="3">
    <source>
        <dbReference type="EMBL" id="QAR30924.1"/>
    </source>
</evidence>
<reference evidence="3 4" key="1">
    <citation type="submission" date="2019-01" db="EMBL/GenBank/DDBJ databases">
        <title>Whole Genome of Ornithobacterium rhinotracheale FARPER-174b.</title>
        <authorList>
            <person name="Tataje-Lavanda L.A."/>
            <person name="Montalvan A."/>
            <person name="Montesinos R."/>
            <person name="Zimic M."/>
            <person name="Fernandez-Sanchez M."/>
            <person name="Fernandez-Diaz M."/>
        </authorList>
    </citation>
    <scope>NUCLEOTIDE SEQUENCE [LARGE SCALE GENOMIC DNA]</scope>
    <source>
        <strain evidence="3 4">FARPER-174b</strain>
    </source>
</reference>
<proteinExistence type="inferred from homology"/>
<evidence type="ECO:0000256" key="1">
    <source>
        <dbReference type="PROSITE-ProRule" id="PRU01379"/>
    </source>
</evidence>
<dbReference type="InterPro" id="IPR000834">
    <property type="entry name" value="Peptidase_M14"/>
</dbReference>
<dbReference type="GO" id="GO:0008270">
    <property type="term" value="F:zinc ion binding"/>
    <property type="evidence" value="ECO:0007669"/>
    <property type="project" value="InterPro"/>
</dbReference>
<protein>
    <submittedName>
        <fullName evidence="3">Peptidase M14</fullName>
    </submittedName>
</protein>
<organism evidence="3 4">
    <name type="scientific">Ornithobacterium rhinotracheale</name>
    <dbReference type="NCBI Taxonomy" id="28251"/>
    <lineage>
        <taxon>Bacteria</taxon>
        <taxon>Pseudomonadati</taxon>
        <taxon>Bacteroidota</taxon>
        <taxon>Flavobacteriia</taxon>
        <taxon>Flavobacteriales</taxon>
        <taxon>Weeksellaceae</taxon>
        <taxon>Ornithobacterium</taxon>
    </lineage>
</organism>
<comment type="caution">
    <text evidence="1">Lacks conserved residue(s) required for the propagation of feature annotation.</text>
</comment>
<comment type="similarity">
    <text evidence="1">Belongs to the peptidase M14 family.</text>
</comment>
<dbReference type="PROSITE" id="PS52035">
    <property type="entry name" value="PEPTIDASE_M14"/>
    <property type="match status" value="1"/>
</dbReference>
<sequence>MNLEKLFSQYHEWKEEGLDLRYLPLHIVEDLIQRNAYQSEIIGQSFQGRPIYKLTLGTGESKVLLWSQMHGNESSGTRAMFDAFKLLTNPDFKGFSNELLQKIQIEFIPQLNPDGAYAYTRRNAMGIDVNRDFLQLASPEMQILQRQVKTKIYNCLFNLHDQRSIFNVYNTKHSAALSLLAPVFDNKGTISESRKQSIHYVSEIYKSLQMYHWNIARFSDEFYPKATGDNFQKWGIPIILFESGHFPNDYQRNETRKITAFGILAGLYNIAFNHEIAEDALEVYHSIPQNDNKAIDIIFRSVVLTNGNTEFVTDIGVQYEEVLNPKKQIVDFVPKIYEIGDLSDRVAHETKLAENCVFHKNPNRVPKIGEIIDL</sequence>
<dbReference type="OrthoDB" id="1119199at2"/>
<dbReference type="PRINTS" id="PR00765">
    <property type="entry name" value="CRBOXYPTASEA"/>
</dbReference>
<dbReference type="SUPFAM" id="SSF53187">
    <property type="entry name" value="Zn-dependent exopeptidases"/>
    <property type="match status" value="1"/>
</dbReference>
<dbReference type="GO" id="GO:0004181">
    <property type="term" value="F:metallocarboxypeptidase activity"/>
    <property type="evidence" value="ECO:0007669"/>
    <property type="project" value="InterPro"/>
</dbReference>
<dbReference type="EMBL" id="CP035107">
    <property type="protein sequence ID" value="QAR30924.1"/>
    <property type="molecule type" value="Genomic_DNA"/>
</dbReference>
<evidence type="ECO:0000313" key="4">
    <source>
        <dbReference type="Proteomes" id="UP000287701"/>
    </source>
</evidence>
<name>A0A3R5UXT4_ORNRH</name>
<dbReference type="AlphaFoldDB" id="A0A3R5UXT4"/>
<dbReference type="GO" id="GO:0006508">
    <property type="term" value="P:proteolysis"/>
    <property type="evidence" value="ECO:0007669"/>
    <property type="project" value="InterPro"/>
</dbReference>